<reference evidence="7 8" key="1">
    <citation type="submission" date="2015-04" db="EMBL/GenBank/DDBJ databases">
        <title>Complete genome sequence of Schizopora paradoxa KUC8140, a cosmopolitan wood degrader in East Asia.</title>
        <authorList>
            <consortium name="DOE Joint Genome Institute"/>
            <person name="Min B."/>
            <person name="Park H."/>
            <person name="Jang Y."/>
            <person name="Kim J.-J."/>
            <person name="Kim K.H."/>
            <person name="Pangilinan J."/>
            <person name="Lipzen A."/>
            <person name="Riley R."/>
            <person name="Grigoriev I.V."/>
            <person name="Spatafora J.W."/>
            <person name="Choi I.-G."/>
        </authorList>
    </citation>
    <scope>NUCLEOTIDE SEQUENCE [LARGE SCALE GENOMIC DNA]</scope>
    <source>
        <strain evidence="7 8">KUC8140</strain>
    </source>
</reference>
<keyword evidence="4" id="KW-0472">Membrane</keyword>
<dbReference type="CDD" id="cd05471">
    <property type="entry name" value="pepsin_like"/>
    <property type="match status" value="1"/>
</dbReference>
<evidence type="ECO:0000313" key="7">
    <source>
        <dbReference type="EMBL" id="KLO08550.1"/>
    </source>
</evidence>
<dbReference type="InterPro" id="IPR021109">
    <property type="entry name" value="Peptidase_aspartic_dom_sf"/>
</dbReference>
<comment type="similarity">
    <text evidence="1 3">Belongs to the peptidase A1 family.</text>
</comment>
<dbReference type="SUPFAM" id="SSF50630">
    <property type="entry name" value="Acid proteases"/>
    <property type="match status" value="1"/>
</dbReference>
<evidence type="ECO:0000256" key="3">
    <source>
        <dbReference type="RuleBase" id="RU000454"/>
    </source>
</evidence>
<dbReference type="InParanoid" id="A0A0H2R9M4"/>
<evidence type="ECO:0000256" key="2">
    <source>
        <dbReference type="ARBA" id="ARBA00022750"/>
    </source>
</evidence>
<dbReference type="InterPro" id="IPR001969">
    <property type="entry name" value="Aspartic_peptidase_AS"/>
</dbReference>
<dbReference type="PRINTS" id="PR00792">
    <property type="entry name" value="PEPSIN"/>
</dbReference>
<keyword evidence="4" id="KW-1133">Transmembrane helix</keyword>
<dbReference type="Pfam" id="PF00026">
    <property type="entry name" value="Asp"/>
    <property type="match status" value="1"/>
</dbReference>
<dbReference type="PROSITE" id="PS00141">
    <property type="entry name" value="ASP_PROTEASE"/>
    <property type="match status" value="1"/>
</dbReference>
<dbReference type="AlphaFoldDB" id="A0A0H2R9M4"/>
<dbReference type="PANTHER" id="PTHR47966">
    <property type="entry name" value="BETA-SITE APP-CLEAVING ENZYME, ISOFORM A-RELATED"/>
    <property type="match status" value="1"/>
</dbReference>
<proteinExistence type="inferred from homology"/>
<dbReference type="InterPro" id="IPR034164">
    <property type="entry name" value="Pepsin-like_dom"/>
</dbReference>
<dbReference type="InterPro" id="IPR001461">
    <property type="entry name" value="Aspartic_peptidase_A1"/>
</dbReference>
<dbReference type="Proteomes" id="UP000053477">
    <property type="component" value="Unassembled WGS sequence"/>
</dbReference>
<feature type="domain" description="Peptidase A1" evidence="6">
    <location>
        <begin position="54"/>
        <end position="387"/>
    </location>
</feature>
<keyword evidence="2 3" id="KW-0064">Aspartyl protease</keyword>
<keyword evidence="3" id="KW-0378">Hydrolase</keyword>
<dbReference type="STRING" id="27342.A0A0H2R9M4"/>
<dbReference type="GO" id="GO:0006508">
    <property type="term" value="P:proteolysis"/>
    <property type="evidence" value="ECO:0007669"/>
    <property type="project" value="UniProtKB-KW"/>
</dbReference>
<keyword evidence="8" id="KW-1185">Reference proteome</keyword>
<evidence type="ECO:0000256" key="4">
    <source>
        <dbReference type="SAM" id="Phobius"/>
    </source>
</evidence>
<evidence type="ECO:0000313" key="8">
    <source>
        <dbReference type="Proteomes" id="UP000053477"/>
    </source>
</evidence>
<dbReference type="OrthoDB" id="15189at2759"/>
<organism evidence="7 8">
    <name type="scientific">Schizopora paradoxa</name>
    <dbReference type="NCBI Taxonomy" id="27342"/>
    <lineage>
        <taxon>Eukaryota</taxon>
        <taxon>Fungi</taxon>
        <taxon>Dikarya</taxon>
        <taxon>Basidiomycota</taxon>
        <taxon>Agaricomycotina</taxon>
        <taxon>Agaricomycetes</taxon>
        <taxon>Hymenochaetales</taxon>
        <taxon>Schizoporaceae</taxon>
        <taxon>Schizopora</taxon>
    </lineage>
</organism>
<dbReference type="InterPro" id="IPR033121">
    <property type="entry name" value="PEPTIDASE_A1"/>
</dbReference>
<evidence type="ECO:0000259" key="6">
    <source>
        <dbReference type="PROSITE" id="PS51767"/>
    </source>
</evidence>
<evidence type="ECO:0000256" key="5">
    <source>
        <dbReference type="SAM" id="SignalP"/>
    </source>
</evidence>
<accession>A0A0H2R9M4</accession>
<sequence>MRFLALVLFATYVHGFKLPFEVHVVSNQRRDVTGQSVNVNNGSVRITNTLNSVYISNITLGGQSIPVMLDTGSSDLWVTGTVPNSVDTKKSTKLEYAVGEAAGDIFTADLTFDNYTVKSQAFLLVANASGFSTNIVAQGYNGLMGLGPNTGSLVRKELDAKDSAGDAVMNRIFELNQTSQNYITFMLDRRGDPGSNITGQITISEVVAGYESILQQPKLSVVTVPDLTDEDQHWQIYTDKNGVIGPDGQPIVTESIVPKSPDGQLVAVFDSGYTLPQVPRAMSDAIYGRVQGAEWNVANAVWTVPCTQMLNISFVFGGTTFPIHPLDTVSSDFGLTDSNGNPVCAGVFQPITSAFSLLGEYDIILGMGFLRNTYTLIDFANFVSTSTTDTGKPFVQMLPVTNVQSAHTDFVNVRMNGVDSTGAASQALVPASEGQSSPVSKEEKEKLLAAKVLSRWPYILMGSLVLFFALVGFCIWRFCCRRRCAARKAAKAKKMQSNVQMEPIGSYKALDDVNSPYMSSYASHSDVFSDKYKSNHV</sequence>
<keyword evidence="4" id="KW-0812">Transmembrane</keyword>
<evidence type="ECO:0000256" key="1">
    <source>
        <dbReference type="ARBA" id="ARBA00007447"/>
    </source>
</evidence>
<dbReference type="GO" id="GO:0004190">
    <property type="term" value="F:aspartic-type endopeptidase activity"/>
    <property type="evidence" value="ECO:0007669"/>
    <property type="project" value="UniProtKB-KW"/>
</dbReference>
<keyword evidence="5" id="KW-0732">Signal</keyword>
<dbReference type="PANTHER" id="PTHR47966:SF73">
    <property type="entry name" value="PEPTIDASE A1 DOMAIN-CONTAINING PROTEIN"/>
    <property type="match status" value="1"/>
</dbReference>
<dbReference type="Gene3D" id="2.40.70.10">
    <property type="entry name" value="Acid Proteases"/>
    <property type="match status" value="2"/>
</dbReference>
<gene>
    <name evidence="7" type="ORF">SCHPADRAFT_858914</name>
</gene>
<keyword evidence="3 7" id="KW-0645">Protease</keyword>
<dbReference type="PROSITE" id="PS51767">
    <property type="entry name" value="PEPTIDASE_A1"/>
    <property type="match status" value="1"/>
</dbReference>
<protein>
    <submittedName>
        <fullName evidence="7">Acid protease</fullName>
    </submittedName>
</protein>
<feature type="transmembrane region" description="Helical" evidence="4">
    <location>
        <begin position="456"/>
        <end position="479"/>
    </location>
</feature>
<feature type="chain" id="PRO_5012655620" evidence="5">
    <location>
        <begin position="16"/>
        <end position="537"/>
    </location>
</feature>
<name>A0A0H2R9M4_9AGAM</name>
<dbReference type="EMBL" id="KQ086087">
    <property type="protein sequence ID" value="KLO08550.1"/>
    <property type="molecule type" value="Genomic_DNA"/>
</dbReference>
<feature type="signal peptide" evidence="5">
    <location>
        <begin position="1"/>
        <end position="15"/>
    </location>
</feature>